<dbReference type="InterPro" id="IPR041991">
    <property type="entry name" value="Ribosomal_eL27_KOW"/>
</dbReference>
<dbReference type="GO" id="GO:1990904">
    <property type="term" value="C:ribonucleoprotein complex"/>
    <property type="evidence" value="ECO:0007669"/>
    <property type="project" value="UniProtKB-KW"/>
</dbReference>
<keyword evidence="2" id="KW-0689">Ribosomal protein</keyword>
<dbReference type="InterPro" id="IPR001141">
    <property type="entry name" value="Ribosomal_eL27"/>
</dbReference>
<comment type="similarity">
    <text evidence="1">Belongs to the eukaryotic ribosomal protein eL27 family.</text>
</comment>
<dbReference type="InterPro" id="IPR008991">
    <property type="entry name" value="Translation_prot_SH3-like_sf"/>
</dbReference>
<dbReference type="CDD" id="cd06090">
    <property type="entry name" value="KOW_RPL27"/>
    <property type="match status" value="1"/>
</dbReference>
<dbReference type="Gene3D" id="2.30.30.770">
    <property type="match status" value="1"/>
</dbReference>
<dbReference type="InterPro" id="IPR038655">
    <property type="entry name" value="Ribosomal_eL27_sf"/>
</dbReference>
<protein>
    <submittedName>
        <fullName evidence="4">Ribosomal protein L27</fullName>
    </submittedName>
</protein>
<dbReference type="AlphaFoldDB" id="A0A8B9JEV7"/>
<dbReference type="Pfam" id="PF01777">
    <property type="entry name" value="Ribosomal_L27e"/>
    <property type="match status" value="1"/>
</dbReference>
<sequence>MYFSVLSPALTPHTYILHALVSGIDRYPRKVTTNMGKKRIAKRSKIKAFVKVYNYNHLMPTRYSVDIPLDKTVVNKDVFRDPALKRKARREAKVKFEESYWRFYKHRFNNKTM</sequence>
<reference evidence="4" key="1">
    <citation type="submission" date="2025-08" db="UniProtKB">
        <authorList>
            <consortium name="Ensembl"/>
        </authorList>
    </citation>
    <scope>IDENTIFICATION</scope>
</reference>
<evidence type="ECO:0000313" key="5">
    <source>
        <dbReference type="Proteomes" id="UP000694621"/>
    </source>
</evidence>
<accession>A0A8B9JEV7</accession>
<keyword evidence="3" id="KW-0687">Ribonucleoprotein</keyword>
<evidence type="ECO:0000256" key="2">
    <source>
        <dbReference type="ARBA" id="ARBA00022980"/>
    </source>
</evidence>
<evidence type="ECO:0000256" key="1">
    <source>
        <dbReference type="ARBA" id="ARBA00009124"/>
    </source>
</evidence>
<dbReference type="GO" id="GO:0003735">
    <property type="term" value="F:structural constituent of ribosome"/>
    <property type="evidence" value="ECO:0007669"/>
    <property type="project" value="InterPro"/>
</dbReference>
<organism evidence="4 5">
    <name type="scientific">Astyanax mexicanus</name>
    <name type="common">Blind cave fish</name>
    <name type="synonym">Astyanax fasciatus mexicanus</name>
    <dbReference type="NCBI Taxonomy" id="7994"/>
    <lineage>
        <taxon>Eukaryota</taxon>
        <taxon>Metazoa</taxon>
        <taxon>Chordata</taxon>
        <taxon>Craniata</taxon>
        <taxon>Vertebrata</taxon>
        <taxon>Euteleostomi</taxon>
        <taxon>Actinopterygii</taxon>
        <taxon>Neopterygii</taxon>
        <taxon>Teleostei</taxon>
        <taxon>Ostariophysi</taxon>
        <taxon>Characiformes</taxon>
        <taxon>Characoidei</taxon>
        <taxon>Acestrorhamphidae</taxon>
        <taxon>Acestrorhamphinae</taxon>
        <taxon>Astyanax</taxon>
    </lineage>
</organism>
<name>A0A8B9JEV7_ASTMX</name>
<dbReference type="SUPFAM" id="SSF50104">
    <property type="entry name" value="Translation proteins SH3-like domain"/>
    <property type="match status" value="1"/>
</dbReference>
<evidence type="ECO:0000313" key="4">
    <source>
        <dbReference type="Ensembl" id="ENSAMXP00005020519.1"/>
    </source>
</evidence>
<evidence type="ECO:0000256" key="3">
    <source>
        <dbReference type="ARBA" id="ARBA00023274"/>
    </source>
</evidence>
<dbReference type="Ensembl" id="ENSAMXT00005022682.1">
    <property type="protein sequence ID" value="ENSAMXP00005020519.1"/>
    <property type="gene ID" value="ENSAMXG00005010602.1"/>
</dbReference>
<dbReference type="GO" id="GO:0006412">
    <property type="term" value="P:translation"/>
    <property type="evidence" value="ECO:0007669"/>
    <property type="project" value="InterPro"/>
</dbReference>
<dbReference type="GO" id="GO:0005840">
    <property type="term" value="C:ribosome"/>
    <property type="evidence" value="ECO:0007669"/>
    <property type="project" value="UniProtKB-KW"/>
</dbReference>
<dbReference type="PANTHER" id="PTHR10497">
    <property type="entry name" value="60S RIBOSOMAL PROTEIN L27"/>
    <property type="match status" value="1"/>
</dbReference>
<proteinExistence type="inferred from homology"/>
<dbReference type="Proteomes" id="UP000694621">
    <property type="component" value="Unplaced"/>
</dbReference>